<sequence>MVAFSSLLLALGSASAALASPLSLILNAEPRDEPANLTARSTPAGQGTNNGFFYSFWTDNQGQVTYNNGPGGQYDVEWSNVNNFVAGKGWNPGSERIVKYSGTWNGQSVNSYISLYGWTRNPLIEYYIVESFGSYDPSSAAQKKGSVESDGSTYDILQTTRTNQPSIDGTATFQQFWSVRKNKRVGGSITVKNHFDAWAKYGQKLGTHNYMILATEGYQSSGKASITVEGP</sequence>
<dbReference type="FunFam" id="2.60.120.180:FF:000001">
    <property type="entry name" value="Endo-1,4-beta-xylanase"/>
    <property type="match status" value="1"/>
</dbReference>
<dbReference type="PROSITE" id="PS00776">
    <property type="entry name" value="GH11_1"/>
    <property type="match status" value="1"/>
</dbReference>
<keyword evidence="8 10" id="KW-0326">Glycosidase</keyword>
<dbReference type="InterPro" id="IPR013319">
    <property type="entry name" value="GH11/12"/>
</dbReference>
<dbReference type="HOGENOM" id="CLU_052631_3_1_1"/>
<name>R0ICV4_EXST2</name>
<feature type="active site" description="Nucleophile" evidence="10">
    <location>
        <position position="125"/>
    </location>
</feature>
<dbReference type="EMBL" id="KB908833">
    <property type="protein sequence ID" value="EOA83185.1"/>
    <property type="molecule type" value="Genomic_DNA"/>
</dbReference>
<dbReference type="Pfam" id="PF00457">
    <property type="entry name" value="Glyco_hydro_11"/>
    <property type="match status" value="1"/>
</dbReference>
<dbReference type="PROSITE" id="PS51761">
    <property type="entry name" value="GH11_3"/>
    <property type="match status" value="1"/>
</dbReference>
<keyword evidence="9 10" id="KW-0624">Polysaccharide degradation</keyword>
<dbReference type="InterPro" id="IPR033123">
    <property type="entry name" value="GH11_dom"/>
</dbReference>
<reference evidence="14 15" key="2">
    <citation type="journal article" date="2013" name="PLoS Genet.">
        <title>Comparative genome structure, secondary metabolite, and effector coding capacity across Cochliobolus pathogens.</title>
        <authorList>
            <person name="Condon B.J."/>
            <person name="Leng Y."/>
            <person name="Wu D."/>
            <person name="Bushley K.E."/>
            <person name="Ohm R.A."/>
            <person name="Otillar R."/>
            <person name="Martin J."/>
            <person name="Schackwitz W."/>
            <person name="Grimwood J."/>
            <person name="MohdZainudin N."/>
            <person name="Xue C."/>
            <person name="Wang R."/>
            <person name="Manning V.A."/>
            <person name="Dhillon B."/>
            <person name="Tu Z.J."/>
            <person name="Steffenson B.J."/>
            <person name="Salamov A."/>
            <person name="Sun H."/>
            <person name="Lowry S."/>
            <person name="LaButti K."/>
            <person name="Han J."/>
            <person name="Copeland A."/>
            <person name="Lindquist E."/>
            <person name="Barry K."/>
            <person name="Schmutz J."/>
            <person name="Baker S.E."/>
            <person name="Ciuffetti L.M."/>
            <person name="Grigoriev I.V."/>
            <person name="Zhong S."/>
            <person name="Turgeon B.G."/>
        </authorList>
    </citation>
    <scope>NUCLEOTIDE SEQUENCE [LARGE SCALE GENOMIC DNA]</scope>
    <source>
        <strain evidence="15">28A</strain>
    </source>
</reference>
<gene>
    <name evidence="14" type="ORF">SETTUDRAFT_94076</name>
</gene>
<dbReference type="InterPro" id="IPR001137">
    <property type="entry name" value="Glyco_hydro_11"/>
</dbReference>
<evidence type="ECO:0000256" key="7">
    <source>
        <dbReference type="ARBA" id="ARBA00023277"/>
    </source>
</evidence>
<dbReference type="GO" id="GO:0031176">
    <property type="term" value="F:endo-1,4-beta-xylanase activity"/>
    <property type="evidence" value="ECO:0007669"/>
    <property type="project" value="UniProtKB-UniRule"/>
</dbReference>
<dbReference type="GO" id="GO:0045493">
    <property type="term" value="P:xylan catabolic process"/>
    <property type="evidence" value="ECO:0007669"/>
    <property type="project" value="UniProtKB-UniRule"/>
</dbReference>
<dbReference type="InterPro" id="IPR018208">
    <property type="entry name" value="GH11_AS_1"/>
</dbReference>
<evidence type="ECO:0000256" key="4">
    <source>
        <dbReference type="ARBA" id="ARBA00012590"/>
    </source>
</evidence>
<feature type="active site" description="Proton donor" evidence="10">
    <location>
        <position position="216"/>
    </location>
</feature>
<comment type="similarity">
    <text evidence="3 10 11">Belongs to the glycosyl hydrolase 11 (cellulase G) family.</text>
</comment>
<dbReference type="SMR" id="R0ICV4"/>
<evidence type="ECO:0000256" key="11">
    <source>
        <dbReference type="RuleBase" id="RU362015"/>
    </source>
</evidence>
<dbReference type="RefSeq" id="XP_008028976.1">
    <property type="nucleotide sequence ID" value="XM_008030785.1"/>
</dbReference>
<evidence type="ECO:0000256" key="12">
    <source>
        <dbReference type="SAM" id="SignalP"/>
    </source>
</evidence>
<evidence type="ECO:0000256" key="8">
    <source>
        <dbReference type="ARBA" id="ARBA00023295"/>
    </source>
</evidence>
<organism evidence="14 15">
    <name type="scientific">Exserohilum turcicum (strain 28A)</name>
    <name type="common">Northern leaf blight fungus</name>
    <name type="synonym">Setosphaeria turcica</name>
    <dbReference type="NCBI Taxonomy" id="671987"/>
    <lineage>
        <taxon>Eukaryota</taxon>
        <taxon>Fungi</taxon>
        <taxon>Dikarya</taxon>
        <taxon>Ascomycota</taxon>
        <taxon>Pezizomycotina</taxon>
        <taxon>Dothideomycetes</taxon>
        <taxon>Pleosporomycetidae</taxon>
        <taxon>Pleosporales</taxon>
        <taxon>Pleosporineae</taxon>
        <taxon>Pleosporaceae</taxon>
        <taxon>Exserohilum</taxon>
    </lineage>
</organism>
<dbReference type="SUPFAM" id="SSF49899">
    <property type="entry name" value="Concanavalin A-like lectins/glucanases"/>
    <property type="match status" value="1"/>
</dbReference>
<evidence type="ECO:0000259" key="13">
    <source>
        <dbReference type="PROSITE" id="PS51761"/>
    </source>
</evidence>
<keyword evidence="6 10" id="KW-0378">Hydrolase</keyword>
<keyword evidence="7 10" id="KW-0119">Carbohydrate metabolism</keyword>
<dbReference type="AlphaFoldDB" id="R0ICV4"/>
<feature type="signal peptide" evidence="12">
    <location>
        <begin position="1"/>
        <end position="19"/>
    </location>
</feature>
<dbReference type="PANTHER" id="PTHR46828:SF2">
    <property type="entry name" value="ENDO-1,4-BETA-XYLANASE A-RELATED"/>
    <property type="match status" value="1"/>
</dbReference>
<evidence type="ECO:0000256" key="10">
    <source>
        <dbReference type="PROSITE-ProRule" id="PRU01097"/>
    </source>
</evidence>
<keyword evidence="15" id="KW-1185">Reference proteome</keyword>
<evidence type="ECO:0000313" key="14">
    <source>
        <dbReference type="EMBL" id="EOA83185.1"/>
    </source>
</evidence>
<comment type="pathway">
    <text evidence="2 10 11">Glycan degradation; xylan degradation.</text>
</comment>
<keyword evidence="5 10" id="KW-0858">Xylan degradation</keyword>
<dbReference type="PRINTS" id="PR00911">
    <property type="entry name" value="GLHYDRLASE11"/>
</dbReference>
<dbReference type="InterPro" id="IPR013320">
    <property type="entry name" value="ConA-like_dom_sf"/>
</dbReference>
<accession>R0ICV4</accession>
<dbReference type="OrthoDB" id="2115822at2759"/>
<dbReference type="PROSITE" id="PS00777">
    <property type="entry name" value="GH11_2"/>
    <property type="match status" value="1"/>
</dbReference>
<protein>
    <recommendedName>
        <fullName evidence="4 10">Endo-1,4-beta-xylanase</fullName>
        <ecNumber evidence="4 10">3.2.1.8</ecNumber>
    </recommendedName>
</protein>
<keyword evidence="12" id="KW-0732">Signal</keyword>
<feature type="chain" id="PRO_5004352951" description="Endo-1,4-beta-xylanase" evidence="12">
    <location>
        <begin position="20"/>
        <end position="231"/>
    </location>
</feature>
<dbReference type="UniPathway" id="UPA00114"/>
<proteinExistence type="inferred from homology"/>
<evidence type="ECO:0000256" key="2">
    <source>
        <dbReference type="ARBA" id="ARBA00004851"/>
    </source>
</evidence>
<evidence type="ECO:0000256" key="3">
    <source>
        <dbReference type="ARBA" id="ARBA00007792"/>
    </source>
</evidence>
<comment type="catalytic activity">
    <reaction evidence="1 10 11">
        <text>Endohydrolysis of (1-&gt;4)-beta-D-xylosidic linkages in xylans.</text>
        <dbReference type="EC" id="3.2.1.8"/>
    </reaction>
</comment>
<dbReference type="EC" id="3.2.1.8" evidence="4 10"/>
<evidence type="ECO:0000256" key="5">
    <source>
        <dbReference type="ARBA" id="ARBA00022651"/>
    </source>
</evidence>
<reference evidence="14 15" key="1">
    <citation type="journal article" date="2012" name="PLoS Pathog.">
        <title>Diverse lifestyles and strategies of plant pathogenesis encoded in the genomes of eighteen Dothideomycetes fungi.</title>
        <authorList>
            <person name="Ohm R.A."/>
            <person name="Feau N."/>
            <person name="Henrissat B."/>
            <person name="Schoch C.L."/>
            <person name="Horwitz B.A."/>
            <person name="Barry K.W."/>
            <person name="Condon B.J."/>
            <person name="Copeland A.C."/>
            <person name="Dhillon B."/>
            <person name="Glaser F."/>
            <person name="Hesse C.N."/>
            <person name="Kosti I."/>
            <person name="LaButti K."/>
            <person name="Lindquist E.A."/>
            <person name="Lucas S."/>
            <person name="Salamov A.A."/>
            <person name="Bradshaw R.E."/>
            <person name="Ciuffetti L."/>
            <person name="Hamelin R.C."/>
            <person name="Kema G.H.J."/>
            <person name="Lawrence C."/>
            <person name="Scott J.A."/>
            <person name="Spatafora J.W."/>
            <person name="Turgeon B.G."/>
            <person name="de Wit P.J.G.M."/>
            <person name="Zhong S."/>
            <person name="Goodwin S.B."/>
            <person name="Grigoriev I.V."/>
        </authorList>
    </citation>
    <scope>NUCLEOTIDE SEQUENCE [LARGE SCALE GENOMIC DNA]</scope>
    <source>
        <strain evidence="15">28A</strain>
    </source>
</reference>
<feature type="domain" description="GH11" evidence="13">
    <location>
        <begin position="40"/>
        <end position="229"/>
    </location>
</feature>
<dbReference type="InterPro" id="IPR033119">
    <property type="entry name" value="GH11_AS_2"/>
</dbReference>
<evidence type="ECO:0000256" key="9">
    <source>
        <dbReference type="ARBA" id="ARBA00023326"/>
    </source>
</evidence>
<dbReference type="Gene3D" id="2.60.120.180">
    <property type="match status" value="1"/>
</dbReference>
<dbReference type="PANTHER" id="PTHR46828">
    <property type="entry name" value="ENDO-1,4-BETA-XYLANASE A-RELATED"/>
    <property type="match status" value="1"/>
</dbReference>
<evidence type="ECO:0000256" key="1">
    <source>
        <dbReference type="ARBA" id="ARBA00000681"/>
    </source>
</evidence>
<evidence type="ECO:0000313" key="15">
    <source>
        <dbReference type="Proteomes" id="UP000016935"/>
    </source>
</evidence>
<evidence type="ECO:0000256" key="6">
    <source>
        <dbReference type="ARBA" id="ARBA00022801"/>
    </source>
</evidence>
<dbReference type="GeneID" id="19406079"/>
<dbReference type="Proteomes" id="UP000016935">
    <property type="component" value="Unassembled WGS sequence"/>
</dbReference>
<dbReference type="eggNOG" id="ENOG502RXA7">
    <property type="taxonomic scope" value="Eukaryota"/>
</dbReference>